<name>A0A3D9L0A7_MARFU</name>
<dbReference type="PANTHER" id="PTHR35446:SF2">
    <property type="entry name" value="CARBOXYMUCONOLACTONE DECARBOXYLASE-LIKE DOMAIN-CONTAINING PROTEIN"/>
    <property type="match status" value="1"/>
</dbReference>
<comment type="caution">
    <text evidence="2">The sequence shown here is derived from an EMBL/GenBank/DDBJ whole genome shotgun (WGS) entry which is preliminary data.</text>
</comment>
<dbReference type="EMBL" id="QREG01000017">
    <property type="protein sequence ID" value="RED95583.1"/>
    <property type="molecule type" value="Genomic_DNA"/>
</dbReference>
<gene>
    <name evidence="2" type="ORF">C7460_11732</name>
</gene>
<protein>
    <submittedName>
        <fullName evidence="2">Putative peroxidase-related enzyme</fullName>
    </submittedName>
</protein>
<dbReference type="RefSeq" id="WP_115869222.1">
    <property type="nucleotide sequence ID" value="NZ_QREG01000017.1"/>
</dbReference>
<organism evidence="2 3">
    <name type="scientific">Marinoscillum furvescens DSM 4134</name>
    <dbReference type="NCBI Taxonomy" id="1122208"/>
    <lineage>
        <taxon>Bacteria</taxon>
        <taxon>Pseudomonadati</taxon>
        <taxon>Bacteroidota</taxon>
        <taxon>Cytophagia</taxon>
        <taxon>Cytophagales</taxon>
        <taxon>Reichenbachiellaceae</taxon>
        <taxon>Marinoscillum</taxon>
    </lineage>
</organism>
<dbReference type="PANTHER" id="PTHR35446">
    <property type="entry name" value="SI:CH211-175M2.5"/>
    <property type="match status" value="1"/>
</dbReference>
<dbReference type="Gene3D" id="1.20.1290.10">
    <property type="entry name" value="AhpD-like"/>
    <property type="match status" value="1"/>
</dbReference>
<feature type="domain" description="Carboxymuconolactone decarboxylase-like" evidence="1">
    <location>
        <begin position="52"/>
        <end position="110"/>
    </location>
</feature>
<proteinExistence type="predicted"/>
<dbReference type="SUPFAM" id="SSF69118">
    <property type="entry name" value="AhpD-like"/>
    <property type="match status" value="1"/>
</dbReference>
<dbReference type="AlphaFoldDB" id="A0A3D9L0A7"/>
<dbReference type="InterPro" id="IPR003779">
    <property type="entry name" value="CMD-like"/>
</dbReference>
<dbReference type="Pfam" id="PF02627">
    <property type="entry name" value="CMD"/>
    <property type="match status" value="1"/>
</dbReference>
<keyword evidence="3" id="KW-1185">Reference proteome</keyword>
<evidence type="ECO:0000313" key="3">
    <source>
        <dbReference type="Proteomes" id="UP000256779"/>
    </source>
</evidence>
<keyword evidence="2" id="KW-0560">Oxidoreductase</keyword>
<dbReference type="Proteomes" id="UP000256779">
    <property type="component" value="Unassembled WGS sequence"/>
</dbReference>
<dbReference type="NCBIfam" id="TIGR01926">
    <property type="entry name" value="peroxid_rel"/>
    <property type="match status" value="1"/>
</dbReference>
<sequence length="190" mass="21675">MTDSSKTPILISEEEASGRVAEIYQRIKQGFQIAFVPNFFKAQAIRPDLLENTWENVERILIKEEYLPRTIKEMMFTAISKANHCQYCESAHLAFCKILGVDQATRDHLMANIEELRPERTRDIIKVGTKMGVTPVTVTQDDYDLLRYHGVGYEELQEIVAMASFASFANITADTLQVPVDKDFHDILTT</sequence>
<accession>A0A3D9L0A7</accession>
<dbReference type="OrthoDB" id="9808310at2"/>
<dbReference type="InterPro" id="IPR010195">
    <property type="entry name" value="Uncharacterised_peroxidase-rel"/>
</dbReference>
<dbReference type="GO" id="GO:0051920">
    <property type="term" value="F:peroxiredoxin activity"/>
    <property type="evidence" value="ECO:0007669"/>
    <property type="project" value="InterPro"/>
</dbReference>
<reference evidence="2 3" key="1">
    <citation type="submission" date="2018-07" db="EMBL/GenBank/DDBJ databases">
        <title>Genomic Encyclopedia of Type Strains, Phase IV (KMG-IV): sequencing the most valuable type-strain genomes for metagenomic binning, comparative biology and taxonomic classification.</title>
        <authorList>
            <person name="Goeker M."/>
        </authorList>
    </citation>
    <scope>NUCLEOTIDE SEQUENCE [LARGE SCALE GENOMIC DNA]</scope>
    <source>
        <strain evidence="2 3">DSM 4134</strain>
    </source>
</reference>
<evidence type="ECO:0000313" key="2">
    <source>
        <dbReference type="EMBL" id="RED95583.1"/>
    </source>
</evidence>
<keyword evidence="2" id="KW-0575">Peroxidase</keyword>
<dbReference type="InterPro" id="IPR029032">
    <property type="entry name" value="AhpD-like"/>
</dbReference>
<evidence type="ECO:0000259" key="1">
    <source>
        <dbReference type="Pfam" id="PF02627"/>
    </source>
</evidence>